<dbReference type="Proteomes" id="UP000265366">
    <property type="component" value="Unassembled WGS sequence"/>
</dbReference>
<comment type="caution">
    <text evidence="2">The sequence shown here is derived from an EMBL/GenBank/DDBJ whole genome shotgun (WGS) entry which is preliminary data.</text>
</comment>
<feature type="chain" id="PRO_5017413034" evidence="1">
    <location>
        <begin position="24"/>
        <end position="126"/>
    </location>
</feature>
<keyword evidence="1" id="KW-0732">Signal</keyword>
<protein>
    <submittedName>
        <fullName evidence="2">Uncharacterized protein</fullName>
    </submittedName>
</protein>
<dbReference type="EMBL" id="QXFM01000114">
    <property type="protein sequence ID" value="RIV83009.1"/>
    <property type="molecule type" value="Genomic_DNA"/>
</dbReference>
<dbReference type="AlphaFoldDB" id="A0A3A1P5Y3"/>
<organism evidence="2 3">
    <name type="scientific">Aurantiacibacter xanthus</name>
    <dbReference type="NCBI Taxonomy" id="1784712"/>
    <lineage>
        <taxon>Bacteria</taxon>
        <taxon>Pseudomonadati</taxon>
        <taxon>Pseudomonadota</taxon>
        <taxon>Alphaproteobacteria</taxon>
        <taxon>Sphingomonadales</taxon>
        <taxon>Erythrobacteraceae</taxon>
        <taxon>Aurantiacibacter</taxon>
    </lineage>
</organism>
<sequence>MIRIVSALVSVLALLGVSASLQAQQPAPLSLEQRMSLRCSAAFALVAHGQASGDVRALAYPLLGDDAREFFVRAAAQVMDEAGLDEEGIRAALAAEAQDLVDHDSIAPVMEVCLPQLGQLEAAPRR</sequence>
<accession>A0A3A1P5Y3</accession>
<reference evidence="2 3" key="1">
    <citation type="submission" date="2018-08" db="EMBL/GenBank/DDBJ databases">
        <title>Erythrobacter zhengii sp.nov., a bacterium isolated from deep-sea sediment.</title>
        <authorList>
            <person name="Fang C."/>
            <person name="Wu Y.-H."/>
            <person name="Sun C."/>
            <person name="Wang H."/>
            <person name="Cheng H."/>
            <person name="Meng F.-X."/>
            <person name="Wang C.-S."/>
            <person name="Xu X.-W."/>
        </authorList>
    </citation>
    <scope>NUCLEOTIDE SEQUENCE [LARGE SCALE GENOMIC DNA]</scope>
    <source>
        <strain evidence="2 3">CCTCC AB 2015396</strain>
    </source>
</reference>
<proteinExistence type="predicted"/>
<feature type="signal peptide" evidence="1">
    <location>
        <begin position="1"/>
        <end position="23"/>
    </location>
</feature>
<gene>
    <name evidence="2" type="ORF">D2V17_14520</name>
</gene>
<evidence type="ECO:0000313" key="2">
    <source>
        <dbReference type="EMBL" id="RIV83009.1"/>
    </source>
</evidence>
<evidence type="ECO:0000256" key="1">
    <source>
        <dbReference type="SAM" id="SignalP"/>
    </source>
</evidence>
<name>A0A3A1P5Y3_9SPHN</name>
<dbReference type="RefSeq" id="WP_119593520.1">
    <property type="nucleotide sequence ID" value="NZ_QXFM01000114.1"/>
</dbReference>
<dbReference type="OrthoDB" id="7582310at2"/>
<keyword evidence="3" id="KW-1185">Reference proteome</keyword>
<evidence type="ECO:0000313" key="3">
    <source>
        <dbReference type="Proteomes" id="UP000265366"/>
    </source>
</evidence>